<reference evidence="1 2" key="1">
    <citation type="submission" date="2013-11" db="EMBL/GenBank/DDBJ databases">
        <title>Genome sequencing of Stegodyphus mimosarum.</title>
        <authorList>
            <person name="Bechsgaard J."/>
        </authorList>
    </citation>
    <scope>NUCLEOTIDE SEQUENCE [LARGE SCALE GENOMIC DNA]</scope>
</reference>
<evidence type="ECO:0000313" key="1">
    <source>
        <dbReference type="EMBL" id="KFM75064.1"/>
    </source>
</evidence>
<dbReference type="AlphaFoldDB" id="A0A087UCH5"/>
<dbReference type="EMBL" id="KK119203">
    <property type="protein sequence ID" value="KFM75064.1"/>
    <property type="molecule type" value="Genomic_DNA"/>
</dbReference>
<dbReference type="Proteomes" id="UP000054359">
    <property type="component" value="Unassembled WGS sequence"/>
</dbReference>
<evidence type="ECO:0008006" key="3">
    <source>
        <dbReference type="Google" id="ProtNLM"/>
    </source>
</evidence>
<name>A0A087UCH5_STEMI</name>
<organism evidence="1 2">
    <name type="scientific">Stegodyphus mimosarum</name>
    <name type="common">African social velvet spider</name>
    <dbReference type="NCBI Taxonomy" id="407821"/>
    <lineage>
        <taxon>Eukaryota</taxon>
        <taxon>Metazoa</taxon>
        <taxon>Ecdysozoa</taxon>
        <taxon>Arthropoda</taxon>
        <taxon>Chelicerata</taxon>
        <taxon>Arachnida</taxon>
        <taxon>Araneae</taxon>
        <taxon>Araneomorphae</taxon>
        <taxon>Entelegynae</taxon>
        <taxon>Eresoidea</taxon>
        <taxon>Eresidae</taxon>
        <taxon>Stegodyphus</taxon>
    </lineage>
</organism>
<keyword evidence="2" id="KW-1185">Reference proteome</keyword>
<accession>A0A087UCH5</accession>
<proteinExistence type="predicted"/>
<dbReference type="OrthoDB" id="7381979at2759"/>
<sequence>MLIHVYLQFRHSKYCLLPIFLLHTTCVKRRVLFIQVSDLFKMDKRLINKIRNSAKHHDHEDTLSEAPKANIQYQSNKRKAKCNRKHCDEYLWFGFIAGGNQNNLPLCFIWKVQLSNENMKLSKLKWHLDTLHSEYFDKQINFLLIRK</sequence>
<evidence type="ECO:0000313" key="2">
    <source>
        <dbReference type="Proteomes" id="UP000054359"/>
    </source>
</evidence>
<gene>
    <name evidence="1" type="ORF">X975_02564</name>
</gene>
<protein>
    <recommendedName>
        <fullName evidence="3">Zinc finger BED domain-containing protein 5</fullName>
    </recommendedName>
</protein>
<feature type="non-terminal residue" evidence="1">
    <location>
        <position position="147"/>
    </location>
</feature>